<keyword evidence="3" id="KW-1185">Reference proteome</keyword>
<sequence length="507" mass="58667">MTQLSSLPIVMVQRGGPCEVPQCGTSALIQPPCGKWMVTHWTIANRRILDPLQLVSLRSGSTGLWWRRTTSAVITYDVVIWMKQMAVVLKSCPISTCHPSERQTKLIIKSFHFKSSKRRRKAEGKRHKGRRRRNAEEGSDWRPWLDLPEELLDLIIKSLGFLGLLRFASVCRQWRFYASRFRTEIARMRPPLVLLMSRHSKGMWFLHDLYDGRTCVQRIFDMSHKMVIGCTSGFLSIRDHINRKLHFVNPLTAQKDYTFTYPPLPFSSVILASASNAEIVVVAFHRYQKCLQLYRCNDAHWICFSVGEQYKIADLVLWHERPTILTDDGKILVFHLGSDPYFSVLNHMVPPMRLRNPQLVVTGGELLMAECIDPSDRYSYDFGDLEDGAFDNALRRHPFKFYRLHQNRWDEVDHLGDNAVFRSSCRTKALYRPNQWGGSSNSVYSIKYCLPRRVPDAIFRCCIYSLSGKVLDRCPITAGEREITFGKNTPLWYFPNISGNIDPIRLD</sequence>
<comment type="caution">
    <text evidence="2">The sequence shown here is derived from an EMBL/GenBank/DDBJ whole genome shotgun (WGS) entry which is preliminary data.</text>
</comment>
<evidence type="ECO:0000259" key="1">
    <source>
        <dbReference type="PROSITE" id="PS50181"/>
    </source>
</evidence>
<dbReference type="Pfam" id="PF00646">
    <property type="entry name" value="F-box"/>
    <property type="match status" value="1"/>
</dbReference>
<dbReference type="PROSITE" id="PS50181">
    <property type="entry name" value="FBOX"/>
    <property type="match status" value="1"/>
</dbReference>
<dbReference type="Proteomes" id="UP001370490">
    <property type="component" value="Unassembled WGS sequence"/>
</dbReference>
<organism evidence="2 3">
    <name type="scientific">Dillenia turbinata</name>
    <dbReference type="NCBI Taxonomy" id="194707"/>
    <lineage>
        <taxon>Eukaryota</taxon>
        <taxon>Viridiplantae</taxon>
        <taxon>Streptophyta</taxon>
        <taxon>Embryophyta</taxon>
        <taxon>Tracheophyta</taxon>
        <taxon>Spermatophyta</taxon>
        <taxon>Magnoliopsida</taxon>
        <taxon>eudicotyledons</taxon>
        <taxon>Gunneridae</taxon>
        <taxon>Pentapetalae</taxon>
        <taxon>Dilleniales</taxon>
        <taxon>Dilleniaceae</taxon>
        <taxon>Dillenia</taxon>
    </lineage>
</organism>
<dbReference type="AlphaFoldDB" id="A0AAN8VEN4"/>
<accession>A0AAN8VEN4</accession>
<dbReference type="PANTHER" id="PTHR45463:SF8">
    <property type="entry name" value="OS09G0392200 PROTEIN"/>
    <property type="match status" value="1"/>
</dbReference>
<protein>
    <submittedName>
        <fullName evidence="2">F-box domain</fullName>
    </submittedName>
</protein>
<feature type="domain" description="F-box" evidence="1">
    <location>
        <begin position="141"/>
        <end position="188"/>
    </location>
</feature>
<name>A0AAN8VEN4_9MAGN</name>
<dbReference type="SMART" id="SM00256">
    <property type="entry name" value="FBOX"/>
    <property type="match status" value="1"/>
</dbReference>
<evidence type="ECO:0000313" key="3">
    <source>
        <dbReference type="Proteomes" id="UP001370490"/>
    </source>
</evidence>
<dbReference type="PANTHER" id="PTHR45463">
    <property type="entry name" value="OS09G0392200 PROTEIN"/>
    <property type="match status" value="1"/>
</dbReference>
<evidence type="ECO:0000313" key="2">
    <source>
        <dbReference type="EMBL" id="KAK6928496.1"/>
    </source>
</evidence>
<dbReference type="Gene3D" id="1.20.1280.50">
    <property type="match status" value="1"/>
</dbReference>
<reference evidence="2 3" key="1">
    <citation type="submission" date="2023-12" db="EMBL/GenBank/DDBJ databases">
        <title>A high-quality genome assembly for Dillenia turbinata (Dilleniales).</title>
        <authorList>
            <person name="Chanderbali A."/>
        </authorList>
    </citation>
    <scope>NUCLEOTIDE SEQUENCE [LARGE SCALE GENOMIC DNA]</scope>
    <source>
        <strain evidence="2">LSX21</strain>
        <tissue evidence="2">Leaf</tissue>
    </source>
</reference>
<dbReference type="InterPro" id="IPR005174">
    <property type="entry name" value="KIB1-4_b-propeller"/>
</dbReference>
<dbReference type="Pfam" id="PF03478">
    <property type="entry name" value="Beta-prop_KIB1-4"/>
    <property type="match status" value="1"/>
</dbReference>
<proteinExistence type="predicted"/>
<dbReference type="InterPro" id="IPR001810">
    <property type="entry name" value="F-box_dom"/>
</dbReference>
<dbReference type="InterPro" id="IPR036047">
    <property type="entry name" value="F-box-like_dom_sf"/>
</dbReference>
<dbReference type="EMBL" id="JBAMMX010000014">
    <property type="protein sequence ID" value="KAK6928496.1"/>
    <property type="molecule type" value="Genomic_DNA"/>
</dbReference>
<gene>
    <name evidence="2" type="ORF">RJ641_007087</name>
</gene>
<dbReference type="SUPFAM" id="SSF81383">
    <property type="entry name" value="F-box domain"/>
    <property type="match status" value="1"/>
</dbReference>